<evidence type="ECO:0000256" key="1">
    <source>
        <dbReference type="ARBA" id="ARBA00004141"/>
    </source>
</evidence>
<evidence type="ECO:0000313" key="6">
    <source>
        <dbReference type="EMBL" id="SDE46382.1"/>
    </source>
</evidence>
<protein>
    <submittedName>
        <fullName evidence="6">Thiosulfate dehydrogenase [quinone] large subunit</fullName>
    </submittedName>
</protein>
<proteinExistence type="predicted"/>
<dbReference type="GO" id="GO:0016020">
    <property type="term" value="C:membrane"/>
    <property type="evidence" value="ECO:0007669"/>
    <property type="project" value="UniProtKB-SubCell"/>
</dbReference>
<dbReference type="InterPro" id="IPR032808">
    <property type="entry name" value="DoxX"/>
</dbReference>
<evidence type="ECO:0000256" key="5">
    <source>
        <dbReference type="SAM" id="Phobius"/>
    </source>
</evidence>
<sequence>MKEYRLGYVLARIVIGVSMFGHGLVRLPKLEGFKNFMVKNFESSMVPEFLVTPFAYALPILEFAVGILLIIGLFTRQALVLGAILMIMLVFGSTMIENWGIIDSQLIHSLIFIGLLLGINYNYWSLDSKLYK</sequence>
<dbReference type="RefSeq" id="WP_074537194.1">
    <property type="nucleotide sequence ID" value="NZ_FNBD01000001.1"/>
</dbReference>
<keyword evidence="4 5" id="KW-0472">Membrane</keyword>
<dbReference type="Proteomes" id="UP000182114">
    <property type="component" value="Unassembled WGS sequence"/>
</dbReference>
<feature type="transmembrane region" description="Helical" evidence="5">
    <location>
        <begin position="106"/>
        <end position="124"/>
    </location>
</feature>
<keyword evidence="7" id="KW-1185">Reference proteome</keyword>
<dbReference type="EMBL" id="FNBD01000001">
    <property type="protein sequence ID" value="SDE46382.1"/>
    <property type="molecule type" value="Genomic_DNA"/>
</dbReference>
<dbReference type="AlphaFoldDB" id="A0A1G7D452"/>
<comment type="subcellular location">
    <subcellularLocation>
        <location evidence="1">Membrane</location>
        <topology evidence="1">Multi-pass membrane protein</topology>
    </subcellularLocation>
</comment>
<gene>
    <name evidence="6" type="ORF">SAMN04487992_101345</name>
</gene>
<evidence type="ECO:0000256" key="2">
    <source>
        <dbReference type="ARBA" id="ARBA00022692"/>
    </source>
</evidence>
<dbReference type="Pfam" id="PF07681">
    <property type="entry name" value="DoxX"/>
    <property type="match status" value="1"/>
</dbReference>
<feature type="transmembrane region" description="Helical" evidence="5">
    <location>
        <begin position="80"/>
        <end position="99"/>
    </location>
</feature>
<feature type="transmembrane region" description="Helical" evidence="5">
    <location>
        <begin position="6"/>
        <end position="28"/>
    </location>
</feature>
<reference evidence="7" key="1">
    <citation type="submission" date="2016-10" db="EMBL/GenBank/DDBJ databases">
        <authorList>
            <person name="Varghese N."/>
            <person name="Submissions S."/>
        </authorList>
    </citation>
    <scope>NUCLEOTIDE SEQUENCE [LARGE SCALE GENOMIC DNA]</scope>
    <source>
        <strain evidence="7">DSM 24729</strain>
    </source>
</reference>
<evidence type="ECO:0000256" key="3">
    <source>
        <dbReference type="ARBA" id="ARBA00022989"/>
    </source>
</evidence>
<accession>A0A1G7D452</accession>
<evidence type="ECO:0000256" key="4">
    <source>
        <dbReference type="ARBA" id="ARBA00023136"/>
    </source>
</evidence>
<name>A0A1G7D452_9FLAO</name>
<feature type="transmembrane region" description="Helical" evidence="5">
    <location>
        <begin position="49"/>
        <end position="74"/>
    </location>
</feature>
<keyword evidence="3 5" id="KW-1133">Transmembrane helix</keyword>
<evidence type="ECO:0000313" key="7">
    <source>
        <dbReference type="Proteomes" id="UP000182114"/>
    </source>
</evidence>
<organism evidence="6 7">
    <name type="scientific">Cellulophaga baltica</name>
    <dbReference type="NCBI Taxonomy" id="76594"/>
    <lineage>
        <taxon>Bacteria</taxon>
        <taxon>Pseudomonadati</taxon>
        <taxon>Bacteroidota</taxon>
        <taxon>Flavobacteriia</taxon>
        <taxon>Flavobacteriales</taxon>
        <taxon>Flavobacteriaceae</taxon>
        <taxon>Cellulophaga</taxon>
    </lineage>
</organism>
<keyword evidence="2 5" id="KW-0812">Transmembrane</keyword>